<gene>
    <name evidence="2" type="ORF">GCM10022235_70870</name>
</gene>
<dbReference type="Gene3D" id="3.40.50.720">
    <property type="entry name" value="NAD(P)-binding Rossmann-like Domain"/>
    <property type="match status" value="1"/>
</dbReference>
<keyword evidence="3" id="KW-1185">Reference proteome</keyword>
<dbReference type="PANTHER" id="PTHR43245">
    <property type="entry name" value="BIFUNCTIONAL POLYMYXIN RESISTANCE PROTEIN ARNA"/>
    <property type="match status" value="1"/>
</dbReference>
<dbReference type="InterPro" id="IPR001509">
    <property type="entry name" value="Epimerase_deHydtase"/>
</dbReference>
<evidence type="ECO:0000259" key="1">
    <source>
        <dbReference type="Pfam" id="PF01370"/>
    </source>
</evidence>
<dbReference type="RefSeq" id="WP_344848065.1">
    <property type="nucleotide sequence ID" value="NZ_BAABAA010000014.1"/>
</dbReference>
<reference evidence="3" key="1">
    <citation type="journal article" date="2019" name="Int. J. Syst. Evol. Microbiol.">
        <title>The Global Catalogue of Microorganisms (GCM) 10K type strain sequencing project: providing services to taxonomists for standard genome sequencing and annotation.</title>
        <authorList>
            <consortium name="The Broad Institute Genomics Platform"/>
            <consortium name="The Broad Institute Genome Sequencing Center for Infectious Disease"/>
            <person name="Wu L."/>
            <person name="Ma J."/>
        </authorList>
    </citation>
    <scope>NUCLEOTIDE SEQUENCE [LARGE SCALE GENOMIC DNA]</scope>
    <source>
        <strain evidence="3">JCM 16928</strain>
    </source>
</reference>
<organism evidence="2 3">
    <name type="scientific">Kribbella ginsengisoli</name>
    <dbReference type="NCBI Taxonomy" id="363865"/>
    <lineage>
        <taxon>Bacteria</taxon>
        <taxon>Bacillati</taxon>
        <taxon>Actinomycetota</taxon>
        <taxon>Actinomycetes</taxon>
        <taxon>Propionibacteriales</taxon>
        <taxon>Kribbellaceae</taxon>
        <taxon>Kribbella</taxon>
    </lineage>
</organism>
<dbReference type="Pfam" id="PF01370">
    <property type="entry name" value="Epimerase"/>
    <property type="match status" value="1"/>
</dbReference>
<dbReference type="SUPFAM" id="SSF51735">
    <property type="entry name" value="NAD(P)-binding Rossmann-fold domains"/>
    <property type="match status" value="1"/>
</dbReference>
<name>A0ABP6YSW4_9ACTN</name>
<dbReference type="Proteomes" id="UP001501222">
    <property type="component" value="Unassembled WGS sequence"/>
</dbReference>
<feature type="domain" description="NAD-dependent epimerase/dehydratase" evidence="1">
    <location>
        <begin position="4"/>
        <end position="199"/>
    </location>
</feature>
<comment type="caution">
    <text evidence="2">The sequence shown here is derived from an EMBL/GenBank/DDBJ whole genome shotgun (WGS) entry which is preliminary data.</text>
</comment>
<dbReference type="PANTHER" id="PTHR43245:SF51">
    <property type="entry name" value="SHORT CHAIN DEHYDROGENASE_REDUCTASE FAMILY 42E, MEMBER 2"/>
    <property type="match status" value="1"/>
</dbReference>
<sequence length="304" mass="31548">MTTVTITGATGFVGRQVVRALTRPNVSLRLATHRKPMAAAPPGSVVQPVDLAVPGSLTGLCDGADVLIHCASMIGGTTAASNAVNVDGTRSLLSVAAKAKVSRVIYLSTASVYGRGVYRNASPDELIPAPLSIASRTRLAAEQEVLAAGGVVVRPYLVYGDGDRWVIPGLAKLLGTLRADVDGWPARVSMVDVEDLAQGLAGLALAPTLSSAIYHGNHPLPVPVTELMQAVSCLLPRTSGGPASLTYDEAAARLSAVGGSTHALDMIATDHWFESASLWRDTACDPGPGFTTRFPDRLGGYRQG</sequence>
<proteinExistence type="predicted"/>
<dbReference type="EMBL" id="BAABAA010000014">
    <property type="protein sequence ID" value="GAA3589491.1"/>
    <property type="molecule type" value="Genomic_DNA"/>
</dbReference>
<dbReference type="InterPro" id="IPR050177">
    <property type="entry name" value="Lipid_A_modif_metabolic_enz"/>
</dbReference>
<accession>A0ABP6YSW4</accession>
<dbReference type="InterPro" id="IPR036291">
    <property type="entry name" value="NAD(P)-bd_dom_sf"/>
</dbReference>
<evidence type="ECO:0000313" key="2">
    <source>
        <dbReference type="EMBL" id="GAA3589491.1"/>
    </source>
</evidence>
<protein>
    <recommendedName>
        <fullName evidence="1">NAD-dependent epimerase/dehydratase domain-containing protein</fullName>
    </recommendedName>
</protein>
<evidence type="ECO:0000313" key="3">
    <source>
        <dbReference type="Proteomes" id="UP001501222"/>
    </source>
</evidence>